<evidence type="ECO:0000256" key="1">
    <source>
        <dbReference type="ARBA" id="ARBA00004479"/>
    </source>
</evidence>
<evidence type="ECO:0000256" key="4">
    <source>
        <dbReference type="ARBA" id="ARBA00022692"/>
    </source>
</evidence>
<dbReference type="InterPro" id="IPR003591">
    <property type="entry name" value="Leu-rich_rpt_typical-subtyp"/>
</dbReference>
<evidence type="ECO:0000259" key="12">
    <source>
        <dbReference type="PROSITE" id="PS50104"/>
    </source>
</evidence>
<evidence type="ECO:0000256" key="6">
    <source>
        <dbReference type="ARBA" id="ARBA00022737"/>
    </source>
</evidence>
<dbReference type="Proteomes" id="UP001054837">
    <property type="component" value="Unassembled WGS sequence"/>
</dbReference>
<evidence type="ECO:0000313" key="14">
    <source>
        <dbReference type="Proteomes" id="UP001054837"/>
    </source>
</evidence>
<gene>
    <name evidence="13" type="primary">Tl</name>
    <name evidence="13" type="ORF">CDAR_200261</name>
</gene>
<dbReference type="SMART" id="SM00255">
    <property type="entry name" value="TIR"/>
    <property type="match status" value="1"/>
</dbReference>
<dbReference type="GO" id="GO:0007165">
    <property type="term" value="P:signal transduction"/>
    <property type="evidence" value="ECO:0007669"/>
    <property type="project" value="InterPro"/>
</dbReference>
<dbReference type="InterPro" id="IPR035897">
    <property type="entry name" value="Toll_tir_struct_dom_sf"/>
</dbReference>
<proteinExistence type="inferred from homology"/>
<dbReference type="Gene3D" id="3.40.50.10140">
    <property type="entry name" value="Toll/interleukin-1 receptor homology (TIR) domain"/>
    <property type="match status" value="1"/>
</dbReference>
<dbReference type="Pfam" id="PF01582">
    <property type="entry name" value="TIR"/>
    <property type="match status" value="1"/>
</dbReference>
<keyword evidence="5" id="KW-0732">Signal</keyword>
<dbReference type="GO" id="GO:0038023">
    <property type="term" value="F:signaling receptor activity"/>
    <property type="evidence" value="ECO:0007669"/>
    <property type="project" value="TreeGrafter"/>
</dbReference>
<keyword evidence="8 11" id="KW-0472">Membrane</keyword>
<organism evidence="13 14">
    <name type="scientific">Caerostris darwini</name>
    <dbReference type="NCBI Taxonomy" id="1538125"/>
    <lineage>
        <taxon>Eukaryota</taxon>
        <taxon>Metazoa</taxon>
        <taxon>Ecdysozoa</taxon>
        <taxon>Arthropoda</taxon>
        <taxon>Chelicerata</taxon>
        <taxon>Arachnida</taxon>
        <taxon>Araneae</taxon>
        <taxon>Araneomorphae</taxon>
        <taxon>Entelegynae</taxon>
        <taxon>Araneoidea</taxon>
        <taxon>Araneidae</taxon>
        <taxon>Caerostris</taxon>
    </lineage>
</organism>
<keyword evidence="14" id="KW-1185">Reference proteome</keyword>
<keyword evidence="3" id="KW-0433">Leucine-rich repeat</keyword>
<dbReference type="InterPro" id="IPR026906">
    <property type="entry name" value="LRR_5"/>
</dbReference>
<evidence type="ECO:0000256" key="7">
    <source>
        <dbReference type="ARBA" id="ARBA00022989"/>
    </source>
</evidence>
<dbReference type="Gene3D" id="3.80.10.10">
    <property type="entry name" value="Ribonuclease Inhibitor"/>
    <property type="match status" value="4"/>
</dbReference>
<feature type="domain" description="TIR" evidence="12">
    <location>
        <begin position="830"/>
        <end position="966"/>
    </location>
</feature>
<dbReference type="SMART" id="SM00082">
    <property type="entry name" value="LRRCT"/>
    <property type="match status" value="2"/>
</dbReference>
<comment type="caution">
    <text evidence="13">The sequence shown here is derived from an EMBL/GenBank/DDBJ whole genome shotgun (WGS) entry which is preliminary data.</text>
</comment>
<keyword evidence="10" id="KW-0325">Glycoprotein</keyword>
<dbReference type="Pfam" id="PF13855">
    <property type="entry name" value="LRR_8"/>
    <property type="match status" value="1"/>
</dbReference>
<dbReference type="SMART" id="SM00369">
    <property type="entry name" value="LRR_TYP"/>
    <property type="match status" value="9"/>
</dbReference>
<dbReference type="GO" id="GO:0005886">
    <property type="term" value="C:plasma membrane"/>
    <property type="evidence" value="ECO:0007669"/>
    <property type="project" value="TreeGrafter"/>
</dbReference>
<dbReference type="Pfam" id="PF13306">
    <property type="entry name" value="LRR_5"/>
    <property type="match status" value="1"/>
</dbReference>
<dbReference type="AlphaFoldDB" id="A0AAV4RLJ8"/>
<dbReference type="PROSITE" id="PS51450">
    <property type="entry name" value="LRR"/>
    <property type="match status" value="2"/>
</dbReference>
<keyword evidence="4 11" id="KW-0812">Transmembrane</keyword>
<evidence type="ECO:0000256" key="10">
    <source>
        <dbReference type="ARBA" id="ARBA00023180"/>
    </source>
</evidence>
<dbReference type="InterPro" id="IPR000483">
    <property type="entry name" value="Cys-rich_flank_reg_C"/>
</dbReference>
<evidence type="ECO:0000256" key="11">
    <source>
        <dbReference type="SAM" id="Phobius"/>
    </source>
</evidence>
<evidence type="ECO:0000256" key="3">
    <source>
        <dbReference type="ARBA" id="ARBA00022614"/>
    </source>
</evidence>
<reference evidence="13 14" key="1">
    <citation type="submission" date="2021-06" db="EMBL/GenBank/DDBJ databases">
        <title>Caerostris darwini draft genome.</title>
        <authorList>
            <person name="Kono N."/>
            <person name="Arakawa K."/>
        </authorList>
    </citation>
    <scope>NUCLEOTIDE SEQUENCE [LARGE SCALE GENOMIC DNA]</scope>
</reference>
<dbReference type="InterPro" id="IPR000157">
    <property type="entry name" value="TIR_dom"/>
</dbReference>
<comment type="similarity">
    <text evidence="2">Belongs to the Toll-like receptor family.</text>
</comment>
<dbReference type="PANTHER" id="PTHR24365:SF541">
    <property type="entry name" value="PROTEIN TOLL-RELATED"/>
    <property type="match status" value="1"/>
</dbReference>
<comment type="subcellular location">
    <subcellularLocation>
        <location evidence="1">Membrane</location>
        <topology evidence="1">Single-pass type I membrane protein</topology>
    </subcellularLocation>
</comment>
<evidence type="ECO:0000256" key="5">
    <source>
        <dbReference type="ARBA" id="ARBA00022729"/>
    </source>
</evidence>
<evidence type="ECO:0000256" key="9">
    <source>
        <dbReference type="ARBA" id="ARBA00023170"/>
    </source>
</evidence>
<dbReference type="EMBL" id="BPLQ01006357">
    <property type="protein sequence ID" value="GIY21914.1"/>
    <property type="molecule type" value="Genomic_DNA"/>
</dbReference>
<evidence type="ECO:0000256" key="2">
    <source>
        <dbReference type="ARBA" id="ARBA00009634"/>
    </source>
</evidence>
<dbReference type="InterPro" id="IPR001611">
    <property type="entry name" value="Leu-rich_rpt"/>
</dbReference>
<dbReference type="PROSITE" id="PS50104">
    <property type="entry name" value="TIR"/>
    <property type="match status" value="1"/>
</dbReference>
<feature type="transmembrane region" description="Helical" evidence="11">
    <location>
        <begin position="778"/>
        <end position="797"/>
    </location>
</feature>
<keyword evidence="6" id="KW-0677">Repeat</keyword>
<evidence type="ECO:0000256" key="8">
    <source>
        <dbReference type="ARBA" id="ARBA00023136"/>
    </source>
</evidence>
<keyword evidence="7 11" id="KW-1133">Transmembrane helix</keyword>
<sequence length="993" mass="113544">MEKNLQKSRYQLYGLDNCKSTILVLLVILLYYSVESESKDTGSSVEVSLPTQNCENDLPECKCADFGEVAGLTCLNMSDFEKFTHKLTDGTLFEVNTTYEITLSGNRVLPRGFLKGLIVFRLYIDDPDTEVLEEKAFEGVIRLRRFHVRISSISKVPDFRIIRDSVRNINIDNSRLTSLKGSNLQGLTLLETVSFVNNSIEYVAPDTFQGTEGVMIFDISHNKLTSLPPNLFERWSDLRKVVLSYNQLLHVDQLFLSTNPTFIYLDHNNLTDLDSVLHPRMHNIETLQLSSNPFRRVTENSFNGKVNNTRFLYLDHCLIREFDVRHYRTLHIMATLDLSYNLIEQVTNQSIQFGNSVELDFTGNQIKEFNAELPYNVKRVYLNKNLLTSLGRTLQFSQMTEVTMAYNRIQNLGSEDFRGVHGVQDLDLQGNVITSVERFTFTNIRKDLIYLDLSQNKIRILQGCVRYLSLLTSLNLTDNQIESFEEGEFQGLNELTDLYLHGNRITTLGNEVHGLVQLQYLVVSSNRIRTLLKEQIPEKLKYLYLADNPFHCDCKLLPFLEHLNSTDNPRTDVPLCTPPNDTSLAPPHSSCPAGCRCFCTHHAQRPFMSVDCSSLGLIELPCLFSAANRSSAAETNSTSMVISLPRHSENNPIFSESRPFVIQDEIAGLDLTNNSLQSMEEARLPERMRHLLLANNKFRLPPTALLYSLTELDKVTLSSNPWGCDCGVLGFKKWILSKSDIVQDTNTTMCGPDDPESPGLAGKTIWSLTDIDLCPENIGLYVSIAFVVVCFFLFMAGGKIAWTRYEMHVKVWLYSHGVTWVKEKDIDRDKQYDAFISFSHKDQNLVIMELIKGIETRDPNVKLFLHYKHFLPGEYIHLNIMRAVHLSKRTVLVLSKSFLESEWCLFEFKAAHVEALKDRVNRIIIIKMNDLPKDEELPEEIQVYLKSTTYLTWGDKYFWDTLLYTLPRSDSPPITPDLKHGPKFPIIKANPTA</sequence>
<dbReference type="PANTHER" id="PTHR24365">
    <property type="entry name" value="TOLL-LIKE RECEPTOR"/>
    <property type="match status" value="1"/>
</dbReference>
<dbReference type="SUPFAM" id="SSF52200">
    <property type="entry name" value="Toll/Interleukin receptor TIR domain"/>
    <property type="match status" value="1"/>
</dbReference>
<dbReference type="InterPro" id="IPR032675">
    <property type="entry name" value="LRR_dom_sf"/>
</dbReference>
<accession>A0AAV4RLJ8</accession>
<keyword evidence="9" id="KW-0675">Receptor</keyword>
<protein>
    <submittedName>
        <fullName evidence="13">Protein toll</fullName>
    </submittedName>
</protein>
<dbReference type="SUPFAM" id="SSF52058">
    <property type="entry name" value="L domain-like"/>
    <property type="match status" value="2"/>
</dbReference>
<name>A0AAV4RLJ8_9ARAC</name>
<evidence type="ECO:0000313" key="13">
    <source>
        <dbReference type="EMBL" id="GIY21914.1"/>
    </source>
</evidence>